<feature type="transmembrane region" description="Helical" evidence="2">
    <location>
        <begin position="192"/>
        <end position="215"/>
    </location>
</feature>
<sequence>MVKSTILLGVLLSLAPFALGSGNGYGGHRRAMLPRETAHPLKFNRRQDDSSATTSSVDAAATTGAVTPPSDDEAAISELASFCPDATNTVTVAAYLSCTSSVFDRINIQCNPEAADCNCAFEQAWVTSCVTSICPGTIAALLTTDFTDCTGGLVTSRLATASSTSSGEYAEQSGDSDDDHDHSAHHGLSTGAIAGIAVGAFVVGTAGVAAIFFLLKRRKQKKRQTSKSGEASDFLGQSGAEGGNDRNTQIFPSQPSTPGYMSASAVGPAGQQGYGAYHQGYDQKGMEQHSSMSPPPPPPPQHPHTSVVNTGVAREGFVYEAPGNETIGPVFEMAGDSGTHGK</sequence>
<keyword evidence="2" id="KW-0812">Transmembrane</keyword>
<feature type="compositionally biased region" description="Polar residues" evidence="1">
    <location>
        <begin position="245"/>
        <end position="259"/>
    </location>
</feature>
<gene>
    <name evidence="4" type="ORF">MKZ38_010088</name>
</gene>
<dbReference type="CDD" id="cd12087">
    <property type="entry name" value="TM_EGFR-like"/>
    <property type="match status" value="1"/>
</dbReference>
<reference evidence="4" key="1">
    <citation type="submission" date="2022-07" db="EMBL/GenBank/DDBJ databases">
        <title>Draft genome sequence of Zalerion maritima ATCC 34329, a (micro)plastics degrading marine fungus.</title>
        <authorList>
            <person name="Paco A."/>
            <person name="Goncalves M.F.M."/>
            <person name="Rocha-Santos T.A.P."/>
            <person name="Alves A."/>
        </authorList>
    </citation>
    <scope>NUCLEOTIDE SEQUENCE</scope>
    <source>
        <strain evidence="4">ATCC 34329</strain>
    </source>
</reference>
<organism evidence="4 5">
    <name type="scientific">Zalerion maritima</name>
    <dbReference type="NCBI Taxonomy" id="339359"/>
    <lineage>
        <taxon>Eukaryota</taxon>
        <taxon>Fungi</taxon>
        <taxon>Dikarya</taxon>
        <taxon>Ascomycota</taxon>
        <taxon>Pezizomycotina</taxon>
        <taxon>Sordariomycetes</taxon>
        <taxon>Lulworthiomycetidae</taxon>
        <taxon>Lulworthiales</taxon>
        <taxon>Lulworthiaceae</taxon>
        <taxon>Zalerion</taxon>
    </lineage>
</organism>
<feature type="compositionally biased region" description="Low complexity" evidence="1">
    <location>
        <begin position="265"/>
        <end position="280"/>
    </location>
</feature>
<comment type="caution">
    <text evidence="4">The sequence shown here is derived from an EMBL/GenBank/DDBJ whole genome shotgun (WGS) entry which is preliminary data.</text>
</comment>
<proteinExistence type="predicted"/>
<dbReference type="Proteomes" id="UP001201980">
    <property type="component" value="Unassembled WGS sequence"/>
</dbReference>
<dbReference type="AlphaFoldDB" id="A0AAD5WVC7"/>
<name>A0AAD5WVC7_9PEZI</name>
<feature type="compositionally biased region" description="Pro residues" evidence="1">
    <location>
        <begin position="293"/>
        <end position="302"/>
    </location>
</feature>
<evidence type="ECO:0008006" key="6">
    <source>
        <dbReference type="Google" id="ProtNLM"/>
    </source>
</evidence>
<evidence type="ECO:0000256" key="3">
    <source>
        <dbReference type="SAM" id="SignalP"/>
    </source>
</evidence>
<feature type="compositionally biased region" description="Low complexity" evidence="1">
    <location>
        <begin position="50"/>
        <end position="69"/>
    </location>
</feature>
<dbReference type="EMBL" id="JAKWBI020000084">
    <property type="protein sequence ID" value="KAJ2903337.1"/>
    <property type="molecule type" value="Genomic_DNA"/>
</dbReference>
<protein>
    <recommendedName>
        <fullName evidence="6">Extracellular membrane protein CFEM domain-containing protein</fullName>
    </recommendedName>
</protein>
<feature type="region of interest" description="Disordered" evidence="1">
    <location>
        <begin position="164"/>
        <end position="186"/>
    </location>
</feature>
<accession>A0AAD5WVC7</accession>
<evidence type="ECO:0000313" key="5">
    <source>
        <dbReference type="Proteomes" id="UP001201980"/>
    </source>
</evidence>
<feature type="region of interest" description="Disordered" evidence="1">
    <location>
        <begin position="38"/>
        <end position="70"/>
    </location>
</feature>
<evidence type="ECO:0000256" key="2">
    <source>
        <dbReference type="SAM" id="Phobius"/>
    </source>
</evidence>
<keyword evidence="2" id="KW-1133">Transmembrane helix</keyword>
<keyword evidence="3" id="KW-0732">Signal</keyword>
<feature type="region of interest" description="Disordered" evidence="1">
    <location>
        <begin position="222"/>
        <end position="342"/>
    </location>
</feature>
<feature type="chain" id="PRO_5042275234" description="Extracellular membrane protein CFEM domain-containing protein" evidence="3">
    <location>
        <begin position="21"/>
        <end position="342"/>
    </location>
</feature>
<evidence type="ECO:0000256" key="1">
    <source>
        <dbReference type="SAM" id="MobiDB-lite"/>
    </source>
</evidence>
<keyword evidence="2" id="KW-0472">Membrane</keyword>
<evidence type="ECO:0000313" key="4">
    <source>
        <dbReference type="EMBL" id="KAJ2903337.1"/>
    </source>
</evidence>
<feature type="signal peptide" evidence="3">
    <location>
        <begin position="1"/>
        <end position="20"/>
    </location>
</feature>
<keyword evidence="5" id="KW-1185">Reference proteome</keyword>